<dbReference type="AlphaFoldDB" id="A0A4V2XPM4"/>
<evidence type="ECO:0000313" key="1">
    <source>
        <dbReference type="EMBL" id="TDC22495.1"/>
    </source>
</evidence>
<evidence type="ECO:0000313" key="2">
    <source>
        <dbReference type="Proteomes" id="UP000295075"/>
    </source>
</evidence>
<gene>
    <name evidence="1" type="ORF">E1261_30765</name>
</gene>
<organism evidence="1 2">
    <name type="scientific">Kribbella albertanoniae</name>
    <dbReference type="NCBI Taxonomy" id="1266829"/>
    <lineage>
        <taxon>Bacteria</taxon>
        <taxon>Bacillati</taxon>
        <taxon>Actinomycetota</taxon>
        <taxon>Actinomycetes</taxon>
        <taxon>Propionibacteriales</taxon>
        <taxon>Kribbellaceae</taxon>
        <taxon>Kribbella</taxon>
    </lineage>
</organism>
<comment type="caution">
    <text evidence="1">The sequence shown here is derived from an EMBL/GenBank/DDBJ whole genome shotgun (WGS) entry which is preliminary data.</text>
</comment>
<reference evidence="1 2" key="1">
    <citation type="submission" date="2019-03" db="EMBL/GenBank/DDBJ databases">
        <title>Draft genome sequences of novel Actinobacteria.</title>
        <authorList>
            <person name="Sahin N."/>
            <person name="Ay H."/>
            <person name="Saygin H."/>
        </authorList>
    </citation>
    <scope>NUCLEOTIDE SEQUENCE [LARGE SCALE GENOMIC DNA]</scope>
    <source>
        <strain evidence="1 2">JCM 30547</strain>
    </source>
</reference>
<proteinExistence type="predicted"/>
<keyword evidence="2" id="KW-1185">Reference proteome</keyword>
<name>A0A4V2XPM4_9ACTN</name>
<dbReference type="RefSeq" id="WP_132412738.1">
    <property type="nucleotide sequence ID" value="NZ_SMKA01000189.1"/>
</dbReference>
<dbReference type="Proteomes" id="UP000295075">
    <property type="component" value="Unassembled WGS sequence"/>
</dbReference>
<dbReference type="EMBL" id="SMKA01000189">
    <property type="protein sequence ID" value="TDC22495.1"/>
    <property type="molecule type" value="Genomic_DNA"/>
</dbReference>
<sequence>MPRQGKRYICVDLDFFEDAEDMGLTHKAQLLFLRCLTEAYKRQTDGQVTRKHLARCGGTAYGKPLQALLSVGLLVEKDRDVFWIPSWPKWYESMADVSARRAADRQRKRVKRNIPQHLYRVPD</sequence>
<protein>
    <submittedName>
        <fullName evidence="1">Uncharacterized protein</fullName>
    </submittedName>
</protein>
<accession>A0A4V2XPM4</accession>